<evidence type="ECO:0000256" key="3">
    <source>
        <dbReference type="ARBA" id="ARBA00023163"/>
    </source>
</evidence>
<dbReference type="CDD" id="cd06267">
    <property type="entry name" value="PBP1_LacI_sugar_binding-like"/>
    <property type="match status" value="1"/>
</dbReference>
<evidence type="ECO:0000256" key="1">
    <source>
        <dbReference type="ARBA" id="ARBA00023015"/>
    </source>
</evidence>
<dbReference type="OrthoDB" id="1938857at2"/>
<dbReference type="Proteomes" id="UP000218598">
    <property type="component" value="Unassembled WGS sequence"/>
</dbReference>
<gene>
    <name evidence="5" type="ORF">CIK66_07500</name>
</gene>
<dbReference type="Gene3D" id="3.40.50.2300">
    <property type="match status" value="2"/>
</dbReference>
<protein>
    <recommendedName>
        <fullName evidence="4">Transcriptional regulator LacI/GalR-like sensor domain-containing protein</fullName>
    </recommendedName>
</protein>
<name>A0A2A3YKC3_9MICO</name>
<accession>A0A2A3YKC3</accession>
<dbReference type="RefSeq" id="WP_096196907.1">
    <property type="nucleotide sequence ID" value="NZ_BAAAIQ010000025.1"/>
</dbReference>
<dbReference type="GO" id="GO:0003700">
    <property type="term" value="F:DNA-binding transcription factor activity"/>
    <property type="evidence" value="ECO:0007669"/>
    <property type="project" value="TreeGrafter"/>
</dbReference>
<dbReference type="InterPro" id="IPR028082">
    <property type="entry name" value="Peripla_BP_I"/>
</dbReference>
<evidence type="ECO:0000256" key="2">
    <source>
        <dbReference type="ARBA" id="ARBA00023125"/>
    </source>
</evidence>
<evidence type="ECO:0000259" key="4">
    <source>
        <dbReference type="Pfam" id="PF13377"/>
    </source>
</evidence>
<dbReference type="PANTHER" id="PTHR30146">
    <property type="entry name" value="LACI-RELATED TRANSCRIPTIONAL REPRESSOR"/>
    <property type="match status" value="1"/>
</dbReference>
<proteinExistence type="predicted"/>
<dbReference type="InterPro" id="IPR046335">
    <property type="entry name" value="LacI/GalR-like_sensor"/>
</dbReference>
<keyword evidence="1" id="KW-0805">Transcription regulation</keyword>
<organism evidence="5 6">
    <name type="scientific">Brachybacterium alimentarium</name>
    <dbReference type="NCBI Taxonomy" id="47845"/>
    <lineage>
        <taxon>Bacteria</taxon>
        <taxon>Bacillati</taxon>
        <taxon>Actinomycetota</taxon>
        <taxon>Actinomycetes</taxon>
        <taxon>Micrococcales</taxon>
        <taxon>Dermabacteraceae</taxon>
        <taxon>Brachybacterium</taxon>
    </lineage>
</organism>
<dbReference type="SUPFAM" id="SSF53822">
    <property type="entry name" value="Periplasmic binding protein-like I"/>
    <property type="match status" value="1"/>
</dbReference>
<reference evidence="5 6" key="1">
    <citation type="journal article" date="2017" name="Elife">
        <title>Extensive horizontal gene transfer in cheese-associated bacteria.</title>
        <authorList>
            <person name="Bonham K.S."/>
            <person name="Wolfe B.E."/>
            <person name="Dutton R.J."/>
        </authorList>
    </citation>
    <scope>NUCLEOTIDE SEQUENCE [LARGE SCALE GENOMIC DNA]</scope>
    <source>
        <strain evidence="5 6">341_9</strain>
    </source>
</reference>
<keyword evidence="6" id="KW-1185">Reference proteome</keyword>
<keyword evidence="2" id="KW-0238">DNA-binding</keyword>
<dbReference type="EMBL" id="NRGR01000012">
    <property type="protein sequence ID" value="PCC39806.1"/>
    <property type="molecule type" value="Genomic_DNA"/>
</dbReference>
<evidence type="ECO:0000313" key="6">
    <source>
        <dbReference type="Proteomes" id="UP000218598"/>
    </source>
</evidence>
<keyword evidence="3" id="KW-0804">Transcription</keyword>
<feature type="domain" description="Transcriptional regulator LacI/GalR-like sensor" evidence="4">
    <location>
        <begin position="118"/>
        <end position="274"/>
    </location>
</feature>
<sequence length="279" mass="30037">MAAGTIGMPVPRSMWSASSEQFHTLVLRGVEETAVAEGYSVLSAVVDTLEAEIALIRRWAHQRLVDVVILKDLRRDDPRPRLLRELRMPFVLVGDVRQTGAEAAVLTDNSRSMHVLLEELLALGHHRIAHVGGPGELLHSQWRLGAYVDFMADHALAPSYLEGDYGTASGERCVRALLALEEVPTVIVFDNDAMAIGGADALHRLGVDVPGDISVVSWDDSLSCQTYDPPLAVLGHRAPQLGTELGTAAIALLAGDPEAMRRVAEIPRIVPRGSLAATG</sequence>
<dbReference type="Pfam" id="PF13377">
    <property type="entry name" value="Peripla_BP_3"/>
    <property type="match status" value="1"/>
</dbReference>
<dbReference type="GO" id="GO:0000976">
    <property type="term" value="F:transcription cis-regulatory region binding"/>
    <property type="evidence" value="ECO:0007669"/>
    <property type="project" value="TreeGrafter"/>
</dbReference>
<comment type="caution">
    <text evidence="5">The sequence shown here is derived from an EMBL/GenBank/DDBJ whole genome shotgun (WGS) entry which is preliminary data.</text>
</comment>
<evidence type="ECO:0000313" key="5">
    <source>
        <dbReference type="EMBL" id="PCC39806.1"/>
    </source>
</evidence>
<dbReference type="AlphaFoldDB" id="A0A2A3YKC3"/>
<dbReference type="PANTHER" id="PTHR30146:SF155">
    <property type="entry name" value="ALANINE RACEMASE"/>
    <property type="match status" value="1"/>
</dbReference>